<proteinExistence type="predicted"/>
<dbReference type="InterPro" id="IPR023214">
    <property type="entry name" value="HAD_sf"/>
</dbReference>
<dbReference type="SUPFAM" id="SSF56784">
    <property type="entry name" value="HAD-like"/>
    <property type="match status" value="1"/>
</dbReference>
<reference evidence="2 3" key="1">
    <citation type="submission" date="2024-07" db="EMBL/GenBank/DDBJ databases">
        <authorList>
            <person name="Thanompreechachai J."/>
            <person name="Duangmal K."/>
        </authorList>
    </citation>
    <scope>NUCLEOTIDE SEQUENCE [LARGE SCALE GENOMIC DNA]</scope>
    <source>
        <strain evidence="2 3">KCTC 19886</strain>
    </source>
</reference>
<dbReference type="InterPro" id="IPR023198">
    <property type="entry name" value="PGP-like_dom2"/>
</dbReference>
<dbReference type="SFLD" id="SFLDS00003">
    <property type="entry name" value="Haloacid_Dehalogenase"/>
    <property type="match status" value="1"/>
</dbReference>
<protein>
    <submittedName>
        <fullName evidence="2">HAD-IA family hydrolase</fullName>
    </submittedName>
</protein>
<organism evidence="2 3">
    <name type="scientific">Kineococcus endophyticus</name>
    <dbReference type="NCBI Taxonomy" id="1181883"/>
    <lineage>
        <taxon>Bacteria</taxon>
        <taxon>Bacillati</taxon>
        <taxon>Actinomycetota</taxon>
        <taxon>Actinomycetes</taxon>
        <taxon>Kineosporiales</taxon>
        <taxon>Kineosporiaceae</taxon>
        <taxon>Kineococcus</taxon>
    </lineage>
</organism>
<dbReference type="SFLD" id="SFLDG01129">
    <property type="entry name" value="C1.5:_HAD__Beta-PGM__Phosphata"/>
    <property type="match status" value="1"/>
</dbReference>
<dbReference type="InterPro" id="IPR036412">
    <property type="entry name" value="HAD-like_sf"/>
</dbReference>
<evidence type="ECO:0000256" key="1">
    <source>
        <dbReference type="SAM" id="MobiDB-lite"/>
    </source>
</evidence>
<dbReference type="NCBIfam" id="TIGR01509">
    <property type="entry name" value="HAD-SF-IA-v3"/>
    <property type="match status" value="1"/>
</dbReference>
<evidence type="ECO:0000313" key="3">
    <source>
        <dbReference type="Proteomes" id="UP001555826"/>
    </source>
</evidence>
<name>A0ABV3P6C1_9ACTN</name>
<dbReference type="GO" id="GO:0016787">
    <property type="term" value="F:hydrolase activity"/>
    <property type="evidence" value="ECO:0007669"/>
    <property type="project" value="UniProtKB-KW"/>
</dbReference>
<comment type="caution">
    <text evidence="2">The sequence shown here is derived from an EMBL/GenBank/DDBJ whole genome shotgun (WGS) entry which is preliminary data.</text>
</comment>
<dbReference type="EMBL" id="JBFNQN010000005">
    <property type="protein sequence ID" value="MEW9264777.1"/>
    <property type="molecule type" value="Genomic_DNA"/>
</dbReference>
<accession>A0ABV3P6C1</accession>
<dbReference type="PRINTS" id="PR00413">
    <property type="entry name" value="HADHALOGNASE"/>
</dbReference>
<sequence length="242" mass="24861">MEPRPVSTPSSEPSRGPEGVDPDRVLGRTFAAVLFDMDGTLVDSTAAIERSWTTWAVEHGVTGEALRNAAGHGRPAPEIVADLVGPEAAVAGTARILELETTDVDDVVQLPGVPELLSGLPAHRWAVVTSCSAPLADARRHAAGLPDPDVLVVFDDVARGKPAPDCFLLGAQRLGVDPADCLVVEDAPAGLAAARAAGCATLAVRTTHPDGPLDADLVVALLTAVRLDAGPEGVRPRLVPAG</sequence>
<dbReference type="Pfam" id="PF00702">
    <property type="entry name" value="Hydrolase"/>
    <property type="match status" value="1"/>
</dbReference>
<feature type="region of interest" description="Disordered" evidence="1">
    <location>
        <begin position="1"/>
        <end position="23"/>
    </location>
</feature>
<gene>
    <name evidence="2" type="ORF">AB1207_08460</name>
</gene>
<dbReference type="PANTHER" id="PTHR43481">
    <property type="entry name" value="FRUCTOSE-1-PHOSPHATE PHOSPHATASE"/>
    <property type="match status" value="1"/>
</dbReference>
<keyword evidence="2" id="KW-0378">Hydrolase</keyword>
<dbReference type="Gene3D" id="3.40.50.1000">
    <property type="entry name" value="HAD superfamily/HAD-like"/>
    <property type="match status" value="1"/>
</dbReference>
<evidence type="ECO:0000313" key="2">
    <source>
        <dbReference type="EMBL" id="MEW9264777.1"/>
    </source>
</evidence>
<dbReference type="InterPro" id="IPR051806">
    <property type="entry name" value="HAD-like_SPP"/>
</dbReference>
<keyword evidence="3" id="KW-1185">Reference proteome</keyword>
<dbReference type="Gene3D" id="1.10.150.240">
    <property type="entry name" value="Putative phosphatase, domain 2"/>
    <property type="match status" value="1"/>
</dbReference>
<dbReference type="RefSeq" id="WP_367637586.1">
    <property type="nucleotide sequence ID" value="NZ_JBFNQN010000005.1"/>
</dbReference>
<dbReference type="PANTHER" id="PTHR43481:SF4">
    <property type="entry name" value="GLYCEROL-1-PHOSPHATE PHOSPHOHYDROLASE 1-RELATED"/>
    <property type="match status" value="1"/>
</dbReference>
<dbReference type="Proteomes" id="UP001555826">
    <property type="component" value="Unassembled WGS sequence"/>
</dbReference>
<dbReference type="InterPro" id="IPR006439">
    <property type="entry name" value="HAD-SF_hydro_IA"/>
</dbReference>